<dbReference type="Gene3D" id="2.40.50.140">
    <property type="entry name" value="Nucleic acid-binding proteins"/>
    <property type="match status" value="1"/>
</dbReference>
<dbReference type="CDD" id="cd07901">
    <property type="entry name" value="Adenylation_DNA_ligase_Arch_LigB"/>
    <property type="match status" value="1"/>
</dbReference>
<evidence type="ECO:0000256" key="15">
    <source>
        <dbReference type="RuleBase" id="RU004196"/>
    </source>
</evidence>
<dbReference type="InterPro" id="IPR016059">
    <property type="entry name" value="DNA_ligase_ATP-dep_CS"/>
</dbReference>
<keyword evidence="10 14" id="KW-0460">Magnesium</keyword>
<feature type="binding site" evidence="14">
    <location>
        <position position="340"/>
    </location>
    <ligand>
        <name>ATP</name>
        <dbReference type="ChEBI" id="CHEBI:30616"/>
    </ligand>
</feature>
<dbReference type="InterPro" id="IPR000977">
    <property type="entry name" value="DNA_ligase_ATP-dep"/>
</dbReference>
<dbReference type="InterPro" id="IPR012309">
    <property type="entry name" value="DNA_ligase_ATP-dep_C"/>
</dbReference>
<dbReference type="PROSITE" id="PS00697">
    <property type="entry name" value="DNA_LIGASE_A1"/>
    <property type="match status" value="1"/>
</dbReference>
<dbReference type="GO" id="GO:0006281">
    <property type="term" value="P:DNA repair"/>
    <property type="evidence" value="ECO:0007669"/>
    <property type="project" value="UniProtKB-UniRule"/>
</dbReference>
<dbReference type="InterPro" id="IPR022865">
    <property type="entry name" value="DNA_ligae_ATP-dep_bac/arc"/>
</dbReference>
<dbReference type="SUPFAM" id="SSF56091">
    <property type="entry name" value="DNA ligase/mRNA capping enzyme, catalytic domain"/>
    <property type="match status" value="1"/>
</dbReference>
<dbReference type="Pfam" id="PF04679">
    <property type="entry name" value="DNA_ligase_A_C"/>
    <property type="match status" value="1"/>
</dbReference>
<feature type="binding site" evidence="14">
    <location>
        <position position="270"/>
    </location>
    <ligand>
        <name>ATP</name>
        <dbReference type="ChEBI" id="CHEBI:30616"/>
    </ligand>
</feature>
<gene>
    <name evidence="14 17" type="primary">lig</name>
    <name evidence="17" type="ORF">MLAUSG7_0395</name>
</gene>
<keyword evidence="5 14" id="KW-0235">DNA replication</keyword>
<evidence type="ECO:0000313" key="17">
    <source>
        <dbReference type="EMBL" id="CAB3287796.1"/>
    </source>
</evidence>
<dbReference type="GO" id="GO:0005524">
    <property type="term" value="F:ATP binding"/>
    <property type="evidence" value="ECO:0007669"/>
    <property type="project" value="UniProtKB-UniRule"/>
</dbReference>
<name>A0A8D6PQ90_9EURY</name>
<keyword evidence="12 14" id="KW-0234">DNA repair</keyword>
<dbReference type="AlphaFoldDB" id="A0A8D6PQ90"/>
<dbReference type="GO" id="GO:0051301">
    <property type="term" value="P:cell division"/>
    <property type="evidence" value="ECO:0007669"/>
    <property type="project" value="UniProtKB-KW"/>
</dbReference>
<keyword evidence="9 14" id="KW-0067">ATP-binding</keyword>
<feature type="binding site" evidence="14">
    <location>
        <position position="248"/>
    </location>
    <ligand>
        <name>ATP</name>
        <dbReference type="ChEBI" id="CHEBI:30616"/>
    </ligand>
</feature>
<dbReference type="Gene3D" id="1.10.3260.10">
    <property type="entry name" value="DNA ligase, ATP-dependent, N-terminal domain"/>
    <property type="match status" value="1"/>
</dbReference>
<organism evidence="17 18">
    <name type="scientific">Methanocaldococcus lauensis</name>
    <dbReference type="NCBI Taxonomy" id="2546128"/>
    <lineage>
        <taxon>Archaea</taxon>
        <taxon>Methanobacteriati</taxon>
        <taxon>Methanobacteriota</taxon>
        <taxon>Methanomada group</taxon>
        <taxon>Methanococci</taxon>
        <taxon>Methanococcales</taxon>
        <taxon>Methanocaldococcaceae</taxon>
        <taxon>Methanocaldococcus</taxon>
    </lineage>
</organism>
<dbReference type="Pfam" id="PF04675">
    <property type="entry name" value="DNA_ligase_A_N"/>
    <property type="match status" value="1"/>
</dbReference>
<dbReference type="GO" id="GO:0003677">
    <property type="term" value="F:DNA binding"/>
    <property type="evidence" value="ECO:0007669"/>
    <property type="project" value="InterPro"/>
</dbReference>
<dbReference type="GO" id="GO:0006273">
    <property type="term" value="P:lagging strand elongation"/>
    <property type="evidence" value="ECO:0007669"/>
    <property type="project" value="TreeGrafter"/>
</dbReference>
<evidence type="ECO:0000256" key="6">
    <source>
        <dbReference type="ARBA" id="ARBA00022723"/>
    </source>
</evidence>
<dbReference type="Gene3D" id="3.30.470.30">
    <property type="entry name" value="DNA ligase/mRNA capping enzyme"/>
    <property type="match status" value="1"/>
</dbReference>
<dbReference type="SUPFAM" id="SSF117018">
    <property type="entry name" value="ATP-dependent DNA ligase DNA-binding domain"/>
    <property type="match status" value="1"/>
</dbReference>
<dbReference type="NCBIfam" id="TIGR00574">
    <property type="entry name" value="dnl1"/>
    <property type="match status" value="1"/>
</dbReference>
<dbReference type="PANTHER" id="PTHR45674:SF7">
    <property type="entry name" value="DNA LIGASE"/>
    <property type="match status" value="1"/>
</dbReference>
<dbReference type="InterPro" id="IPR050191">
    <property type="entry name" value="ATP-dep_DNA_ligase"/>
</dbReference>
<evidence type="ECO:0000256" key="9">
    <source>
        <dbReference type="ARBA" id="ARBA00022840"/>
    </source>
</evidence>
<evidence type="ECO:0000256" key="7">
    <source>
        <dbReference type="ARBA" id="ARBA00022741"/>
    </source>
</evidence>
<keyword evidence="7 14" id="KW-0547">Nucleotide-binding</keyword>
<evidence type="ECO:0000256" key="12">
    <source>
        <dbReference type="ARBA" id="ARBA00023204"/>
    </source>
</evidence>
<dbReference type="Pfam" id="PF01068">
    <property type="entry name" value="DNA_ligase_A_M"/>
    <property type="match status" value="1"/>
</dbReference>
<evidence type="ECO:0000256" key="14">
    <source>
        <dbReference type="HAMAP-Rule" id="MF_00407"/>
    </source>
</evidence>
<evidence type="ECO:0000256" key="8">
    <source>
        <dbReference type="ARBA" id="ARBA00022763"/>
    </source>
</evidence>
<keyword evidence="8 14" id="KW-0227">DNA damage</keyword>
<evidence type="ECO:0000256" key="5">
    <source>
        <dbReference type="ARBA" id="ARBA00022705"/>
    </source>
</evidence>
<dbReference type="Proteomes" id="UP000679213">
    <property type="component" value="Chromosome I"/>
</dbReference>
<dbReference type="EMBL" id="LR792632">
    <property type="protein sequence ID" value="CAB3287796.1"/>
    <property type="molecule type" value="Genomic_DNA"/>
</dbReference>
<dbReference type="CDD" id="cd07972">
    <property type="entry name" value="OBF_DNA_ligase_Arch_LigB"/>
    <property type="match status" value="1"/>
</dbReference>
<evidence type="ECO:0000259" key="16">
    <source>
        <dbReference type="PROSITE" id="PS50160"/>
    </source>
</evidence>
<dbReference type="PROSITE" id="PS00333">
    <property type="entry name" value="DNA_LIGASE_A2"/>
    <property type="match status" value="1"/>
</dbReference>
<dbReference type="GO" id="GO:0003910">
    <property type="term" value="F:DNA ligase (ATP) activity"/>
    <property type="evidence" value="ECO:0007669"/>
    <property type="project" value="UniProtKB-UniRule"/>
</dbReference>
<evidence type="ECO:0000256" key="4">
    <source>
        <dbReference type="ARBA" id="ARBA00022618"/>
    </source>
</evidence>
<keyword evidence="13 14" id="KW-0131">Cell cycle</keyword>
<protein>
    <recommendedName>
        <fullName evidence="2 14">DNA ligase</fullName>
        <ecNumber evidence="14">6.5.1.1</ecNumber>
    </recommendedName>
    <alternativeName>
        <fullName evidence="14">Polydeoxyribonucleotide synthase [ATP]</fullName>
    </alternativeName>
</protein>
<dbReference type="HAMAP" id="MF_00407">
    <property type="entry name" value="DNA_ligase"/>
    <property type="match status" value="1"/>
</dbReference>
<evidence type="ECO:0000256" key="1">
    <source>
        <dbReference type="ARBA" id="ARBA00007572"/>
    </source>
</evidence>
<comment type="cofactor">
    <cofactor evidence="14">
        <name>Mg(2+)</name>
        <dbReference type="ChEBI" id="CHEBI:18420"/>
    </cofactor>
</comment>
<dbReference type="GO" id="GO:0071897">
    <property type="term" value="P:DNA biosynthetic process"/>
    <property type="evidence" value="ECO:0007669"/>
    <property type="project" value="InterPro"/>
</dbReference>
<feature type="binding site" evidence="14">
    <location>
        <position position="255"/>
    </location>
    <ligand>
        <name>ATP</name>
        <dbReference type="ChEBI" id="CHEBI:30616"/>
    </ligand>
</feature>
<dbReference type="EC" id="6.5.1.1" evidence="14"/>
<sequence>MLWKDVCEIFDKIEKTTKRLEKRDLFIKLIDMVKEKGTPEDLKKICYMAIGRVYPEYDERELGIGEKLLINAVTSIGIKKDELLEKIKETGDIGLAIEKLKSKIKQSYLFFQPLTVDEVYNTLKRVGEIEGEGSVKKKLRLISSLFLRASPIECRYLARLILEDMRIGMNVPTILEALSVYFNVPKEKLEKLYAITNDIGLLAEKLLRGNLDDEELKLKIFRPIKPMLAQIAPSIEEALLEMGRAQFETKYDGARVQIHKDKDKVKIYSRRLEDVTNALPEIVEAIKKINVDQLIVEGECVAIDKNTGKPRPFQDILRRFRRKYDIGKIMKEINLRVYLFDILYKNGESFIDEEFENRRKVLEEIVGYENDWRTERERIEKELRSDKIIDISYKLVTNDPKEAKEFYNWSLSIGHEGVMIKNLKAPYTPGSRVRTMYKFKPTLENLDVVITKAKRGMGKRKDWYGSFEICVRDEEGNLYPIGHVGTGLTESDLEMLKEEIDKIIIRDLGEEVEVEPKIVIEVAYEEIQKSDKYPCGYALRFPRVVRFRFDKGKDDINTIEDVKRIYEIQRGRKQNNK</sequence>
<keyword evidence="6 14" id="KW-0479">Metal-binding</keyword>
<accession>A0A8D6PQ90</accession>
<dbReference type="InterPro" id="IPR012310">
    <property type="entry name" value="DNA_ligase_ATP-dep_cent"/>
</dbReference>
<comment type="function">
    <text evidence="14">DNA ligase that seals nicks in double-stranded DNA during DNA replication, DNA recombination and DNA repair.</text>
</comment>
<feature type="binding site" evidence="14">
    <location>
        <position position="299"/>
    </location>
    <ligand>
        <name>ATP</name>
        <dbReference type="ChEBI" id="CHEBI:30616"/>
    </ligand>
</feature>
<keyword evidence="4 14" id="KW-0132">Cell division</keyword>
<evidence type="ECO:0000256" key="13">
    <source>
        <dbReference type="ARBA" id="ARBA00023306"/>
    </source>
</evidence>
<dbReference type="KEGG" id="mesg:MLAUSG7_0395"/>
<dbReference type="SUPFAM" id="SSF50249">
    <property type="entry name" value="Nucleic acid-binding proteins"/>
    <property type="match status" value="1"/>
</dbReference>
<reference evidence="17 18" key="1">
    <citation type="submission" date="2020-04" db="EMBL/GenBank/DDBJ databases">
        <authorList>
            <consortium name="Genoscope - CEA"/>
            <person name="William W."/>
        </authorList>
    </citation>
    <scope>NUCLEOTIDE SEQUENCE [LARGE SCALE GENOMIC DNA]</scope>
    <source>
        <strain evidence="17 18">SG7</strain>
    </source>
</reference>
<keyword evidence="11 14" id="KW-0233">DNA recombination</keyword>
<dbReference type="GO" id="GO:0006310">
    <property type="term" value="P:DNA recombination"/>
    <property type="evidence" value="ECO:0007669"/>
    <property type="project" value="UniProtKB-UniRule"/>
</dbReference>
<feature type="binding site" evidence="14">
    <location>
        <position position="432"/>
    </location>
    <ligand>
        <name>ATP</name>
        <dbReference type="ChEBI" id="CHEBI:30616"/>
    </ligand>
</feature>
<feature type="binding site" evidence="14">
    <location>
        <position position="438"/>
    </location>
    <ligand>
        <name>ATP</name>
        <dbReference type="ChEBI" id="CHEBI:30616"/>
    </ligand>
</feature>
<keyword evidence="18" id="KW-1185">Reference proteome</keyword>
<dbReference type="FunFam" id="1.10.3260.10:FF:000007">
    <property type="entry name" value="DNA ligase"/>
    <property type="match status" value="1"/>
</dbReference>
<dbReference type="InterPro" id="IPR036599">
    <property type="entry name" value="DNA_ligase_N_sf"/>
</dbReference>
<proteinExistence type="inferred from homology"/>
<feature type="domain" description="ATP-dependent DNA ligase family profile" evidence="16">
    <location>
        <begin position="328"/>
        <end position="473"/>
    </location>
</feature>
<dbReference type="GeneID" id="65883199"/>
<dbReference type="RefSeq" id="WP_214400297.1">
    <property type="nucleotide sequence ID" value="NZ_LR792632.1"/>
</dbReference>
<dbReference type="FunFam" id="3.30.470.30:FF:000012">
    <property type="entry name" value="Probable DNA ligase"/>
    <property type="match status" value="1"/>
</dbReference>
<dbReference type="PROSITE" id="PS50160">
    <property type="entry name" value="DNA_LIGASE_A3"/>
    <property type="match status" value="1"/>
</dbReference>
<comment type="similarity">
    <text evidence="1 14 15">Belongs to the ATP-dependent DNA ligase family.</text>
</comment>
<dbReference type="InterPro" id="IPR012340">
    <property type="entry name" value="NA-bd_OB-fold"/>
</dbReference>
<keyword evidence="3 14" id="KW-0436">Ligase</keyword>
<evidence type="ECO:0000313" key="18">
    <source>
        <dbReference type="Proteomes" id="UP000679213"/>
    </source>
</evidence>
<feature type="active site" description="N6-AMP-lysine intermediate" evidence="14">
    <location>
        <position position="250"/>
    </location>
</feature>
<evidence type="ECO:0000256" key="3">
    <source>
        <dbReference type="ARBA" id="ARBA00022598"/>
    </source>
</evidence>
<dbReference type="InterPro" id="IPR012308">
    <property type="entry name" value="DNA_ligase_ATP-dep_N"/>
</dbReference>
<dbReference type="PANTHER" id="PTHR45674">
    <property type="entry name" value="DNA LIGASE 1/3 FAMILY MEMBER"/>
    <property type="match status" value="1"/>
</dbReference>
<evidence type="ECO:0000256" key="11">
    <source>
        <dbReference type="ARBA" id="ARBA00023172"/>
    </source>
</evidence>
<evidence type="ECO:0000256" key="2">
    <source>
        <dbReference type="ARBA" id="ARBA00013308"/>
    </source>
</evidence>
<dbReference type="GO" id="GO:0046872">
    <property type="term" value="F:metal ion binding"/>
    <property type="evidence" value="ECO:0007669"/>
    <property type="project" value="UniProtKB-KW"/>
</dbReference>
<comment type="catalytic activity">
    <reaction evidence="14">
        <text>ATP + (deoxyribonucleotide)n-3'-hydroxyl + 5'-phospho-(deoxyribonucleotide)m = (deoxyribonucleotide)n+m + AMP + diphosphate.</text>
        <dbReference type="EC" id="6.5.1.1"/>
    </reaction>
</comment>
<evidence type="ECO:0000256" key="10">
    <source>
        <dbReference type="ARBA" id="ARBA00022842"/>
    </source>
</evidence>